<name>A0A856HZ81_9FIRM</name>
<dbReference type="Pfam" id="PF02780">
    <property type="entry name" value="Transketolase_C"/>
    <property type="match status" value="1"/>
</dbReference>
<gene>
    <name evidence="6" type="ORF">EIO64_07870</name>
</gene>
<dbReference type="SMART" id="SM00861">
    <property type="entry name" value="Transket_pyr"/>
    <property type="match status" value="1"/>
</dbReference>
<comment type="cofactor">
    <cofactor evidence="1">
        <name>Mn(2+)</name>
        <dbReference type="ChEBI" id="CHEBI:29035"/>
    </cofactor>
</comment>
<comment type="similarity">
    <text evidence="4">Belongs to the transketolase family.</text>
</comment>
<dbReference type="PANTHER" id="PTHR43825:SF1">
    <property type="entry name" value="TRANSKETOLASE-LIKE PYRIMIDINE-BINDING DOMAIN-CONTAINING PROTEIN"/>
    <property type="match status" value="1"/>
</dbReference>
<feature type="domain" description="Transketolase-like pyrimidine-binding" evidence="5">
    <location>
        <begin position="370"/>
        <end position="552"/>
    </location>
</feature>
<dbReference type="InterPro" id="IPR033248">
    <property type="entry name" value="Transketolase_C"/>
</dbReference>
<sequence>MDLSCDYLKMKHPIAQKALYALLEVKDSDLRLDTVYQGNHAVDQGIHIGGTFSELIPLIALFYGGFIHVNVEDPTARESDIYVQSKGHGIAGMASVFSDFGFFDRALLENSRGSDSDLNGHPGPILPGVHIATGPLGQGISAAVGFAMAQKIEGVGRTFCLMGDGELQEGIPWEAFMFASAKNLNNLCILIDHNYGQNDDSHRLMLSMGSLREKLESFGFDVLDVNGQEYEPIYHALEHFQHRIDSRPMAIISECRKGEGGFSKATESHKTTVGQDLAEWEIHQQTLRRETRIKNLCHFLQAAKVRAPEEYEQLLHWASKMGIDVQQDENGPVGVIRRYSQRRTKRAAPRDKTLHYQERDLPDPKIGDKLQCSKIAADMVAAFSRDPKMITLDADMGLISGLQPGMLKHAGNRGINVGIAESNMSGIAEAFAAKGYNVWHSTFGVFFDWRVLRRITVSQQERMESISKSDGWLSEGHQLDITLFSTASNIDTGVNGATHMSIDDVTALMQLPHLRVIDVACPRMMVAVMKWIAKGSKGLVLLRLTRAASETIYPESLQFEYGKGYVHGDPHADTVIITSGRGIYEGLNAQKALREQGREIAVVDMPSFDADLAAQLTQQGKRILFAEQNNGFLFASYLDEMYRRGIAWSPEKITTLSTRTRERKARHLHSGTYTQLAKLCGLSAEDLVNTITFEM</sequence>
<dbReference type="SUPFAM" id="SSF52518">
    <property type="entry name" value="Thiamin diphosphate-binding fold (THDP-binding)"/>
    <property type="match status" value="2"/>
</dbReference>
<dbReference type="Pfam" id="PF00456">
    <property type="entry name" value="Transketolase_N"/>
    <property type="match status" value="1"/>
</dbReference>
<proteinExistence type="inferred from homology"/>
<evidence type="ECO:0000313" key="6">
    <source>
        <dbReference type="EMBL" id="QCI59147.2"/>
    </source>
</evidence>
<dbReference type="GeneID" id="89522990"/>
<dbReference type="Gene3D" id="3.40.50.970">
    <property type="match status" value="2"/>
</dbReference>
<dbReference type="Gene3D" id="3.40.50.920">
    <property type="match status" value="1"/>
</dbReference>
<protein>
    <submittedName>
        <fullName evidence="6">Transketolase</fullName>
    </submittedName>
</protein>
<dbReference type="InterPro" id="IPR005474">
    <property type="entry name" value="Transketolase_N"/>
</dbReference>
<dbReference type="PANTHER" id="PTHR43825">
    <property type="entry name" value="PYRUVATE DEHYDROGENASE E1 COMPONENT"/>
    <property type="match status" value="1"/>
</dbReference>
<evidence type="ECO:0000259" key="5">
    <source>
        <dbReference type="SMART" id="SM00861"/>
    </source>
</evidence>
<reference evidence="7" key="1">
    <citation type="submission" date="2018-12" db="EMBL/GenBank/DDBJ databases">
        <title>Dusodibacter welbiota gen. nov., sp. nov., isolated from human faeces and emended description of the Oscillibacter genus.</title>
        <authorList>
            <person name="Le Roy T."/>
            <person name="Van der Smissen P."/>
            <person name="Delzenne N."/>
            <person name="Muccioli G."/>
            <person name="Collet J.F."/>
            <person name="Cani P.D."/>
        </authorList>
    </citation>
    <scope>NUCLEOTIDE SEQUENCE [LARGE SCALE GENOMIC DNA]</scope>
    <source>
        <strain evidence="7">J115</strain>
    </source>
</reference>
<accession>A0A856HZ81</accession>
<dbReference type="InterPro" id="IPR009014">
    <property type="entry name" value="Transketo_C/PFOR_II"/>
</dbReference>
<evidence type="ECO:0000313" key="7">
    <source>
        <dbReference type="Proteomes" id="UP000298642"/>
    </source>
</evidence>
<dbReference type="InterPro" id="IPR005475">
    <property type="entry name" value="Transketolase-like_Pyr-bd"/>
</dbReference>
<dbReference type="AlphaFoldDB" id="A0A856HZ81"/>
<dbReference type="InterPro" id="IPR051157">
    <property type="entry name" value="PDH/Transketolase"/>
</dbReference>
<dbReference type="EMBL" id="CP034413">
    <property type="protein sequence ID" value="QCI59147.2"/>
    <property type="molecule type" value="Genomic_DNA"/>
</dbReference>
<evidence type="ECO:0000256" key="4">
    <source>
        <dbReference type="ARBA" id="ARBA00007131"/>
    </source>
</evidence>
<dbReference type="Pfam" id="PF02779">
    <property type="entry name" value="Transket_pyr"/>
    <property type="match status" value="1"/>
</dbReference>
<comment type="cofactor">
    <cofactor evidence="3">
        <name>thiamine diphosphate</name>
        <dbReference type="ChEBI" id="CHEBI:58937"/>
    </cofactor>
</comment>
<dbReference type="InterPro" id="IPR029061">
    <property type="entry name" value="THDP-binding"/>
</dbReference>
<dbReference type="RefSeq" id="WP_051319940.1">
    <property type="nucleotide sequence ID" value="NZ_CP034413.3"/>
</dbReference>
<organism evidence="6 7">
    <name type="scientific">Dysosmobacter welbionis</name>
    <dbReference type="NCBI Taxonomy" id="2093857"/>
    <lineage>
        <taxon>Bacteria</taxon>
        <taxon>Bacillati</taxon>
        <taxon>Bacillota</taxon>
        <taxon>Clostridia</taxon>
        <taxon>Eubacteriales</taxon>
        <taxon>Oscillospiraceae</taxon>
        <taxon>Dysosmobacter</taxon>
    </lineage>
</organism>
<dbReference type="SUPFAM" id="SSF52922">
    <property type="entry name" value="TK C-terminal domain-like"/>
    <property type="match status" value="1"/>
</dbReference>
<comment type="cofactor">
    <cofactor evidence="2">
        <name>Mg(2+)</name>
        <dbReference type="ChEBI" id="CHEBI:18420"/>
    </cofactor>
</comment>
<keyword evidence="7" id="KW-1185">Reference proteome</keyword>
<evidence type="ECO:0000256" key="1">
    <source>
        <dbReference type="ARBA" id="ARBA00001936"/>
    </source>
</evidence>
<evidence type="ECO:0000256" key="2">
    <source>
        <dbReference type="ARBA" id="ARBA00001946"/>
    </source>
</evidence>
<dbReference type="GO" id="GO:0005737">
    <property type="term" value="C:cytoplasm"/>
    <property type="evidence" value="ECO:0007669"/>
    <property type="project" value="UniProtKB-ARBA"/>
</dbReference>
<evidence type="ECO:0000256" key="3">
    <source>
        <dbReference type="ARBA" id="ARBA00001964"/>
    </source>
</evidence>
<dbReference type="KEGG" id="obj:EIO64_07870"/>
<dbReference type="Proteomes" id="UP000298642">
    <property type="component" value="Chromosome"/>
</dbReference>